<dbReference type="InterPro" id="IPR046100">
    <property type="entry name" value="DUF6037"/>
</dbReference>
<evidence type="ECO:0000313" key="1">
    <source>
        <dbReference type="EMBL" id="MCY8456113.1"/>
    </source>
</evidence>
<reference evidence="1" key="1">
    <citation type="submission" date="2022-02" db="EMBL/GenBank/DDBJ databases">
        <title>Crop Bioprotection Bacillus Genome Sequencing.</title>
        <authorList>
            <person name="Dunlap C."/>
        </authorList>
    </citation>
    <scope>NUCLEOTIDE SEQUENCE</scope>
    <source>
        <strain evidence="1">WR1O2A-53</strain>
    </source>
</reference>
<gene>
    <name evidence="1" type="ORF">MOC89_04285</name>
</gene>
<dbReference type="Proteomes" id="UP001078573">
    <property type="component" value="Unassembled WGS sequence"/>
</dbReference>
<dbReference type="EMBL" id="JALAPQ010000004">
    <property type="protein sequence ID" value="MCY8456113.1"/>
    <property type="molecule type" value="Genomic_DNA"/>
</dbReference>
<dbReference type="Pfam" id="PF19503">
    <property type="entry name" value="DUF6037"/>
    <property type="match status" value="1"/>
</dbReference>
<proteinExistence type="predicted"/>
<accession>A0A9Q4E1E0</accession>
<evidence type="ECO:0000313" key="2">
    <source>
        <dbReference type="Proteomes" id="UP001078573"/>
    </source>
</evidence>
<comment type="caution">
    <text evidence="1">The sequence shown here is derived from an EMBL/GenBank/DDBJ whole genome shotgun (WGS) entry which is preliminary data.</text>
</comment>
<protein>
    <submittedName>
        <fullName evidence="1">DUF6037 family protein</fullName>
    </submittedName>
</protein>
<dbReference type="AlphaFoldDB" id="A0A9Q4E1E0"/>
<organism evidence="1 2">
    <name type="scientific">Bacillus spizizenii</name>
    <name type="common">Bacillus subtilis subsp. spizizenii</name>
    <dbReference type="NCBI Taxonomy" id="96241"/>
    <lineage>
        <taxon>Bacteria</taxon>
        <taxon>Bacillati</taxon>
        <taxon>Bacillota</taxon>
        <taxon>Bacilli</taxon>
        <taxon>Bacillales</taxon>
        <taxon>Bacillaceae</taxon>
        <taxon>Bacillus</taxon>
    </lineage>
</organism>
<sequence length="225" mass="26798">MGANILLKNLFALSKSMKRENLDYQVINDIKYKKDLMICALFKFDYMNLKNKAYDDQISQKEYMLGLFKKRTNEYLHLPLIHRVSENFEAFELPKRLDEDLYKQLRDFLEINYSENGEFRPVDFFNALNSAIPTKASDCNLNRKVCSYSYPTTTDNEREKIYFYRFRDNDKRGEKRSLENYEKTQKLLPYANEIIGGRNISVCFTDTPKDIDKEKEEMKSKIKSI</sequence>
<name>A0A9Q4E1E0_BACSC</name>